<keyword evidence="5" id="KW-1185">Reference proteome</keyword>
<dbReference type="NCBIfam" id="NF040974">
    <property type="entry name" value="RepABC_RepC"/>
    <property type="match status" value="1"/>
</dbReference>
<evidence type="ECO:0000313" key="4">
    <source>
        <dbReference type="EMBL" id="NUB45982.1"/>
    </source>
</evidence>
<feature type="domain" description="Plasmid replication protein C N-terminal" evidence="2">
    <location>
        <begin position="32"/>
        <end position="170"/>
    </location>
</feature>
<dbReference type="RefSeq" id="WP_152828076.1">
    <property type="nucleotide sequence ID" value="NZ_WHUT02000010.1"/>
</dbReference>
<evidence type="ECO:0000259" key="3">
    <source>
        <dbReference type="Pfam" id="PF11800"/>
    </source>
</evidence>
<dbReference type="InterPro" id="IPR047611">
    <property type="entry name" value="RepABC_RepC"/>
</dbReference>
<evidence type="ECO:0000313" key="5">
    <source>
        <dbReference type="Proteomes" id="UP000484076"/>
    </source>
</evidence>
<organism evidence="4 5">
    <name type="scientific">Fertoeibacter niger</name>
    <dbReference type="NCBI Taxonomy" id="2656921"/>
    <lineage>
        <taxon>Bacteria</taxon>
        <taxon>Pseudomonadati</taxon>
        <taxon>Pseudomonadota</taxon>
        <taxon>Alphaproteobacteria</taxon>
        <taxon>Rhodobacterales</taxon>
        <taxon>Paracoccaceae</taxon>
        <taxon>Fertoeibacter</taxon>
    </lineage>
</organism>
<reference evidence="4" key="1">
    <citation type="submission" date="2020-05" db="EMBL/GenBank/DDBJ databases">
        <title>Fertoebacter nigrum gen. nov., sp. nov., a new member of the family Rhodobacteraceae.</title>
        <authorList>
            <person name="Szuroczki S."/>
            <person name="Abbaszade G."/>
            <person name="Buni D."/>
            <person name="Schumann P."/>
            <person name="Toth E."/>
        </authorList>
    </citation>
    <scope>NUCLEOTIDE SEQUENCE</scope>
    <source>
        <strain evidence="4">RG-N-1a</strain>
    </source>
</reference>
<dbReference type="InterPro" id="IPR005090">
    <property type="entry name" value="RepC_N"/>
</dbReference>
<comment type="caution">
    <text evidence="4">The sequence shown here is derived from an EMBL/GenBank/DDBJ whole genome shotgun (WGS) entry which is preliminary data.</text>
</comment>
<protein>
    <submittedName>
        <fullName evidence="4">Uncharacterized protein</fullName>
    </submittedName>
</protein>
<name>A0A8X8KS37_9RHOB</name>
<feature type="domain" description="Plasmid replication protein C C-terminal" evidence="3">
    <location>
        <begin position="281"/>
        <end position="374"/>
    </location>
</feature>
<feature type="region of interest" description="Disordered" evidence="1">
    <location>
        <begin position="241"/>
        <end position="270"/>
    </location>
</feature>
<dbReference type="EMBL" id="WHUT02000010">
    <property type="protein sequence ID" value="NUB45982.1"/>
    <property type="molecule type" value="Genomic_DNA"/>
</dbReference>
<dbReference type="InterPro" id="IPR021760">
    <property type="entry name" value="RepC_C"/>
</dbReference>
<dbReference type="AlphaFoldDB" id="A0A8X8KS37"/>
<proteinExistence type="predicted"/>
<evidence type="ECO:0000256" key="1">
    <source>
        <dbReference type="SAM" id="MobiDB-lite"/>
    </source>
</evidence>
<sequence length="385" mass="42888">MQQVMSSPVRQHVRRAQSSCPKSAGHRSSTGQPPDQRWHLLDLVRSCRDPLGLRDRDITVLRGLLSLVHASADPERLVVFASNRVLSDRCDGIDERTLRRRILHLQESGLVVRKLSPNGKRYQVRNEDAEATLTYGIDLSPLFHIADHLEALAETTRREAVRKSMLRSLIRDILYHHAKSITPELCEQARLSLRRSLTSAQLESVIDTMKASLATDAEQGPAHAMELTASHSQNDRHILRSNKETHESEAAVSNDDCPERMRSPGPSEKVTADDITVDECVDLAQNAAELAERRPRTWTELIALSSQLAPAIGLSQTMVDTARLHLGAHGCALAIIGLVQAFDRIRNPQAYLTALTRRAQQHGLDAVRMFRSLARPARACLRHSG</sequence>
<feature type="compositionally biased region" description="Polar residues" evidence="1">
    <location>
        <begin position="16"/>
        <end position="33"/>
    </location>
</feature>
<feature type="region of interest" description="Disordered" evidence="1">
    <location>
        <begin position="1"/>
        <end position="35"/>
    </location>
</feature>
<dbReference type="Pfam" id="PF11800">
    <property type="entry name" value="RP-C_C"/>
    <property type="match status" value="1"/>
</dbReference>
<dbReference type="Proteomes" id="UP000484076">
    <property type="component" value="Unassembled WGS sequence"/>
</dbReference>
<gene>
    <name evidence="4" type="ORF">GEU84_016410</name>
</gene>
<accession>A0A8X8KS37</accession>
<dbReference type="Pfam" id="PF03428">
    <property type="entry name" value="RP-C"/>
    <property type="match status" value="1"/>
</dbReference>
<evidence type="ECO:0000259" key="2">
    <source>
        <dbReference type="Pfam" id="PF03428"/>
    </source>
</evidence>